<gene>
    <name evidence="1" type="ORF">BJX68DRAFT_105611</name>
</gene>
<proteinExistence type="predicted"/>
<reference evidence="1 2" key="1">
    <citation type="submission" date="2024-07" db="EMBL/GenBank/DDBJ databases">
        <title>Section-level genome sequencing and comparative genomics of Aspergillus sections Usti and Cavernicolus.</title>
        <authorList>
            <consortium name="Lawrence Berkeley National Laboratory"/>
            <person name="Nybo J.L."/>
            <person name="Vesth T.C."/>
            <person name="Theobald S."/>
            <person name="Frisvad J.C."/>
            <person name="Larsen T.O."/>
            <person name="Kjaerboelling I."/>
            <person name="Rothschild-Mancinelli K."/>
            <person name="Lyhne E.K."/>
            <person name="Kogle M.E."/>
            <person name="Barry K."/>
            <person name="Clum A."/>
            <person name="Na H."/>
            <person name="Ledsgaard L."/>
            <person name="Lin J."/>
            <person name="Lipzen A."/>
            <person name="Kuo A."/>
            <person name="Riley R."/>
            <person name="Mondo S."/>
            <person name="LaButti K."/>
            <person name="Haridas S."/>
            <person name="Pangalinan J."/>
            <person name="Salamov A.A."/>
            <person name="Simmons B.A."/>
            <person name="Magnuson J.K."/>
            <person name="Chen J."/>
            <person name="Drula E."/>
            <person name="Henrissat B."/>
            <person name="Wiebenga A."/>
            <person name="Lubbers R.J."/>
            <person name="Gomes A.C."/>
            <person name="Macurrencykelacurrency M.R."/>
            <person name="Stajich J."/>
            <person name="Grigoriev I.V."/>
            <person name="Mortensen U.H."/>
            <person name="De vries R.P."/>
            <person name="Baker S.E."/>
            <person name="Andersen M.R."/>
        </authorList>
    </citation>
    <scope>NUCLEOTIDE SEQUENCE [LARGE SCALE GENOMIC DNA]</scope>
    <source>
        <strain evidence="1 2">CBS 756.74</strain>
    </source>
</reference>
<protein>
    <submittedName>
        <fullName evidence="1">Uncharacterized protein</fullName>
    </submittedName>
</protein>
<dbReference type="Proteomes" id="UP001610444">
    <property type="component" value="Unassembled WGS sequence"/>
</dbReference>
<evidence type="ECO:0000313" key="1">
    <source>
        <dbReference type="EMBL" id="KAL2847904.1"/>
    </source>
</evidence>
<keyword evidence="2" id="KW-1185">Reference proteome</keyword>
<dbReference type="EMBL" id="JBFXLR010000027">
    <property type="protein sequence ID" value="KAL2847904.1"/>
    <property type="molecule type" value="Genomic_DNA"/>
</dbReference>
<accession>A0ABR4K842</accession>
<sequence length="165" mass="18731">MEDWRRNPVIRQEKAPRAKDPVRQLFDLFHLQRQPNANSPGALPIGSTDSCRLLGPERCKVPVFCSTVHWSSNTEELQRCLPYEAAPDQIYDIRTQPQTRCSRWNLNVKSRFQGHTTTTIPCPVAEVASIFHLRLARPARFSAASSHANILETAILAFCFALFVD</sequence>
<dbReference type="GeneID" id="98150982"/>
<organism evidence="1 2">
    <name type="scientific">Aspergillus pseudodeflectus</name>
    <dbReference type="NCBI Taxonomy" id="176178"/>
    <lineage>
        <taxon>Eukaryota</taxon>
        <taxon>Fungi</taxon>
        <taxon>Dikarya</taxon>
        <taxon>Ascomycota</taxon>
        <taxon>Pezizomycotina</taxon>
        <taxon>Eurotiomycetes</taxon>
        <taxon>Eurotiomycetidae</taxon>
        <taxon>Eurotiales</taxon>
        <taxon>Aspergillaceae</taxon>
        <taxon>Aspergillus</taxon>
        <taxon>Aspergillus subgen. Nidulantes</taxon>
    </lineage>
</organism>
<name>A0ABR4K842_9EURO</name>
<comment type="caution">
    <text evidence="1">The sequence shown here is derived from an EMBL/GenBank/DDBJ whole genome shotgun (WGS) entry which is preliminary data.</text>
</comment>
<dbReference type="RefSeq" id="XP_070897949.1">
    <property type="nucleotide sequence ID" value="XM_071035818.1"/>
</dbReference>
<evidence type="ECO:0000313" key="2">
    <source>
        <dbReference type="Proteomes" id="UP001610444"/>
    </source>
</evidence>